<dbReference type="InterPro" id="IPR006860">
    <property type="entry name" value="FecR"/>
</dbReference>
<dbReference type="InterPro" id="IPR032623">
    <property type="entry name" value="FecR_N"/>
</dbReference>
<sequence>MAAPDSPLDPAVIRQAAQWLAWLHSGSASAQDTEACRHWREADPAHERAWQRAERLKARFGLVPAELGVPVLTRAEAPRNKGRRTVLRSVGLFAMLGGSGWLAWQHRPGLVEFHTAAGERREITLADGTRVQLNSGSAVEVRYDDMQRLVLLRHGEILVQTAPDPAPAARPFIVRSTHGRMRALGTRFAVHEQESATRLSVFDGRVEATPAAGTGARIVQAGERVLLDAAGVSEPAAHRGELAEAGWARGVLYADDMRLDAFLAELARHRPGILRCAPEVAGLRISGAFQLADTDHVLDSVAATLPVRVQRRTRYWVSVLPAV</sequence>
<dbReference type="GO" id="GO:0016989">
    <property type="term" value="F:sigma factor antagonist activity"/>
    <property type="evidence" value="ECO:0007669"/>
    <property type="project" value="TreeGrafter"/>
</dbReference>
<dbReference type="EMBL" id="SSOC01000002">
    <property type="protein sequence ID" value="THF66616.1"/>
    <property type="molecule type" value="Genomic_DNA"/>
</dbReference>
<proteinExistence type="predicted"/>
<dbReference type="Gene3D" id="2.60.120.1440">
    <property type="match status" value="1"/>
</dbReference>
<accession>A0A4S4B244</accession>
<dbReference type="RefSeq" id="WP_136347557.1">
    <property type="nucleotide sequence ID" value="NZ_SSOC01000002.1"/>
</dbReference>
<dbReference type="AlphaFoldDB" id="A0A4S4B244"/>
<evidence type="ECO:0000313" key="3">
    <source>
        <dbReference type="EMBL" id="THF66616.1"/>
    </source>
</evidence>
<feature type="domain" description="FecR N-terminal" evidence="2">
    <location>
        <begin position="14"/>
        <end position="56"/>
    </location>
</feature>
<dbReference type="InterPro" id="IPR012373">
    <property type="entry name" value="Ferrdict_sens_TM"/>
</dbReference>
<evidence type="ECO:0000313" key="4">
    <source>
        <dbReference type="Proteomes" id="UP000308430"/>
    </source>
</evidence>
<dbReference type="Pfam" id="PF04773">
    <property type="entry name" value="FecR"/>
    <property type="match status" value="1"/>
</dbReference>
<feature type="domain" description="FecR protein" evidence="1">
    <location>
        <begin position="114"/>
        <end position="207"/>
    </location>
</feature>
<gene>
    <name evidence="3" type="ORF">E6C76_07275</name>
</gene>
<comment type="caution">
    <text evidence="3">The sequence shown here is derived from an EMBL/GenBank/DDBJ whole genome shotgun (WGS) entry which is preliminary data.</text>
</comment>
<dbReference type="Pfam" id="PF16220">
    <property type="entry name" value="DUF4880"/>
    <property type="match status" value="1"/>
</dbReference>
<reference evidence="3 4" key="1">
    <citation type="submission" date="2019-04" db="EMBL/GenBank/DDBJ databases">
        <title>Azoarcus nasutitermitis sp. nov. isolated from termite nest.</title>
        <authorList>
            <person name="Lin S.-Y."/>
            <person name="Hameed A."/>
            <person name="Hsu Y.-H."/>
            <person name="Young C.-C."/>
        </authorList>
    </citation>
    <scope>NUCLEOTIDE SEQUENCE [LARGE SCALE GENOMIC DNA]</scope>
    <source>
        <strain evidence="3 4">CC-YHH838</strain>
    </source>
</reference>
<evidence type="ECO:0000259" key="2">
    <source>
        <dbReference type="Pfam" id="PF16220"/>
    </source>
</evidence>
<dbReference type="PANTHER" id="PTHR30273">
    <property type="entry name" value="PERIPLASMIC SIGNAL SENSOR AND SIGMA FACTOR ACTIVATOR FECR-RELATED"/>
    <property type="match status" value="1"/>
</dbReference>
<name>A0A4S4B244_9RHOO</name>
<protein>
    <submittedName>
        <fullName evidence="3">DUF4880 domain-containing protein</fullName>
    </submittedName>
</protein>
<dbReference type="Proteomes" id="UP000308430">
    <property type="component" value="Unassembled WGS sequence"/>
</dbReference>
<organism evidence="3 4">
    <name type="scientific">Pseudothauera nasutitermitis</name>
    <dbReference type="NCBI Taxonomy" id="2565930"/>
    <lineage>
        <taxon>Bacteria</taxon>
        <taxon>Pseudomonadati</taxon>
        <taxon>Pseudomonadota</taxon>
        <taxon>Betaproteobacteria</taxon>
        <taxon>Rhodocyclales</taxon>
        <taxon>Zoogloeaceae</taxon>
        <taxon>Pseudothauera</taxon>
    </lineage>
</organism>
<keyword evidence="4" id="KW-1185">Reference proteome</keyword>
<dbReference type="PIRSF" id="PIRSF018266">
    <property type="entry name" value="FecR"/>
    <property type="match status" value="1"/>
</dbReference>
<dbReference type="OrthoDB" id="1100567at2"/>
<evidence type="ECO:0000259" key="1">
    <source>
        <dbReference type="Pfam" id="PF04773"/>
    </source>
</evidence>
<dbReference type="PANTHER" id="PTHR30273:SF2">
    <property type="entry name" value="PROTEIN FECR"/>
    <property type="match status" value="1"/>
</dbReference>